<evidence type="ECO:0000313" key="7">
    <source>
        <dbReference type="EMBL" id="NME68198.1"/>
    </source>
</evidence>
<dbReference type="CDD" id="cd17921">
    <property type="entry name" value="DEXHc_Ski2"/>
    <property type="match status" value="1"/>
</dbReference>
<dbReference type="GO" id="GO:0004386">
    <property type="term" value="F:helicase activity"/>
    <property type="evidence" value="ECO:0007669"/>
    <property type="project" value="UniProtKB-KW"/>
</dbReference>
<dbReference type="InterPro" id="IPR027417">
    <property type="entry name" value="P-loop_NTPase"/>
</dbReference>
<dbReference type="SMART" id="SM00487">
    <property type="entry name" value="DEXDc"/>
    <property type="match status" value="1"/>
</dbReference>
<dbReference type="SMART" id="SM00490">
    <property type="entry name" value="HELICc"/>
    <property type="match status" value="1"/>
</dbReference>
<dbReference type="Proteomes" id="UP000576082">
    <property type="component" value="Unassembled WGS sequence"/>
</dbReference>
<reference evidence="7 8" key="1">
    <citation type="submission" date="2020-04" db="EMBL/GenBank/DDBJ databases">
        <title>Flammeovirga sp. SR4, a novel species isolated from seawater.</title>
        <authorList>
            <person name="Wang X."/>
        </authorList>
    </citation>
    <scope>NUCLEOTIDE SEQUENCE [LARGE SCALE GENOMIC DNA]</scope>
    <source>
        <strain evidence="7 8">ATCC 23126</strain>
    </source>
</reference>
<dbReference type="GO" id="GO:0016787">
    <property type="term" value="F:hydrolase activity"/>
    <property type="evidence" value="ECO:0007669"/>
    <property type="project" value="UniProtKB-KW"/>
</dbReference>
<evidence type="ECO:0000256" key="1">
    <source>
        <dbReference type="ARBA" id="ARBA00022741"/>
    </source>
</evidence>
<keyword evidence="8" id="KW-1185">Reference proteome</keyword>
<dbReference type="Pfam" id="PF00270">
    <property type="entry name" value="DEAD"/>
    <property type="match status" value="1"/>
</dbReference>
<organism evidence="7 8">
    <name type="scientific">Flammeovirga aprica JL-4</name>
    <dbReference type="NCBI Taxonomy" id="694437"/>
    <lineage>
        <taxon>Bacteria</taxon>
        <taxon>Pseudomonadati</taxon>
        <taxon>Bacteroidota</taxon>
        <taxon>Cytophagia</taxon>
        <taxon>Cytophagales</taxon>
        <taxon>Flammeovirgaceae</taxon>
        <taxon>Flammeovirga</taxon>
    </lineage>
</organism>
<sequence>MYNSYSKELLNLIPPVEGIDNDEIIRYLSKAFLFSFNENSRNEISIEEKKDIRNFLRKLINILENETIFNNQELEVVQSTSFFAAEALSLLLQLNETSDDTLDFEARIPTILYLQIETAMLYFISHNTINAVSILKQINLPKINESDSFSPLCFLNNLVNFLNGDLVEKRYSRPQMEKAHSTEELVRFTYIGFIYDLHIALEDYKSWFIGRNISGLKNSQALFEKIISTLGNTNNILFKEIYHLTYILSTVILSSQQLSSYNKLSKFNFTDNSFQINYIDYLNTRALGSTRIKARPFLWPPAISYIDSVFTKNVNSVISIPTGSGKSFLAEISAIEALSRGWVLYLAPTNALCSQIYYDLKNSLIPFSDVEVKRFLGYSEYSGEQNDFLELKAEKFVAVMTPEKCSLALRLYPDAFEKCSLCVFDEFHLINEKERGLNSDIVLSFLVQSSPNIRFVLMSAMISNPEFLSDWLTKITNSDTENFTLKWKPTRSLRGLLIIDENSLEKEFSIAKSEADSLNGRRINKKFNVDLGLLAGLSGPWSNVESDYKLVKIRSTFLSNANKNEINPQFPSWKNTSATQLASELSDSVSTICFILTQKHHVFSSAKNIMSNRQPNIVFEELVKAYQVISEAELGVQSEVFNYLNKGISVHSSSMLASEQLASEYCFKNGISNLMFATPTLAQGLNMPSVAVVIAGSSIGDPRDTDVDFYQDKVNSLILNCFGRGGRAGFANQGIAILVTDKPYSANFSNNINGAAAIRSYPVLSEQDASILIKSPLEQYIDNILSDNYDLKSDINELALNCMLSEYKRKGISVQRILGKTLGGYSKHNNLTDNEYQKINAVIDAAGDLAEKSDTPEAWYSSAAMKSGSSIDKIANMWEALKMISPNYTDTTISSSLKILIDTLSRMSPLYINAYFADDEQRTQTVFTNFRDLSNRRKNDTKEWYSAWQKLYELVNLYIQGEEYISIASLLFNIQPANIRTGRSTGANHIPSIFKFIDKVIYQLAIDAGCLIAIIEHNEEEIDKELLQLPTAIRYGCNSISCLSWFQYGYRQRICAHTLSSIFPVPDGLQNEYEWVVNKREEWLASEIEDENELLNAIKIIIKNS</sequence>
<dbReference type="PROSITE" id="PS51192">
    <property type="entry name" value="HELICASE_ATP_BIND_1"/>
    <property type="match status" value="1"/>
</dbReference>
<dbReference type="AlphaFoldDB" id="A0A7X9P269"/>
<dbReference type="PANTHER" id="PTHR47961:SF6">
    <property type="entry name" value="DNA-DIRECTED DNA POLYMERASE"/>
    <property type="match status" value="1"/>
</dbReference>
<dbReference type="PROSITE" id="PS51194">
    <property type="entry name" value="HELICASE_CTER"/>
    <property type="match status" value="1"/>
</dbReference>
<dbReference type="InterPro" id="IPR050474">
    <property type="entry name" value="Hel308_SKI2-like"/>
</dbReference>
<evidence type="ECO:0000256" key="3">
    <source>
        <dbReference type="ARBA" id="ARBA00022806"/>
    </source>
</evidence>
<keyword evidence="4" id="KW-0067">ATP-binding</keyword>
<evidence type="ECO:0000259" key="5">
    <source>
        <dbReference type="PROSITE" id="PS51192"/>
    </source>
</evidence>
<keyword evidence="1" id="KW-0547">Nucleotide-binding</keyword>
<gene>
    <name evidence="7" type="ORF">HHU12_09520</name>
</gene>
<dbReference type="PANTHER" id="PTHR47961">
    <property type="entry name" value="DNA POLYMERASE THETA, PUTATIVE (AFU_ORTHOLOGUE AFUA_1G05260)-RELATED"/>
    <property type="match status" value="1"/>
</dbReference>
<accession>A0A7X9P269</accession>
<keyword evidence="2" id="KW-0378">Hydrolase</keyword>
<dbReference type="GO" id="GO:0005524">
    <property type="term" value="F:ATP binding"/>
    <property type="evidence" value="ECO:0007669"/>
    <property type="project" value="UniProtKB-KW"/>
</dbReference>
<dbReference type="GO" id="GO:0003676">
    <property type="term" value="F:nucleic acid binding"/>
    <property type="evidence" value="ECO:0007669"/>
    <property type="project" value="InterPro"/>
</dbReference>
<feature type="domain" description="Helicase ATP-binding" evidence="5">
    <location>
        <begin position="307"/>
        <end position="480"/>
    </location>
</feature>
<evidence type="ECO:0000313" key="8">
    <source>
        <dbReference type="Proteomes" id="UP000576082"/>
    </source>
</evidence>
<dbReference type="RefSeq" id="WP_169656509.1">
    <property type="nucleotide sequence ID" value="NZ_JABANE010000020.1"/>
</dbReference>
<dbReference type="Gene3D" id="3.40.50.300">
    <property type="entry name" value="P-loop containing nucleotide triphosphate hydrolases"/>
    <property type="match status" value="2"/>
</dbReference>
<dbReference type="EMBL" id="JABANE010000020">
    <property type="protein sequence ID" value="NME68198.1"/>
    <property type="molecule type" value="Genomic_DNA"/>
</dbReference>
<evidence type="ECO:0000256" key="4">
    <source>
        <dbReference type="ARBA" id="ARBA00022840"/>
    </source>
</evidence>
<dbReference type="InterPro" id="IPR001650">
    <property type="entry name" value="Helicase_C-like"/>
</dbReference>
<evidence type="ECO:0000259" key="6">
    <source>
        <dbReference type="PROSITE" id="PS51194"/>
    </source>
</evidence>
<protein>
    <submittedName>
        <fullName evidence="7">DEAD/DEAH box helicase</fullName>
    </submittedName>
</protein>
<proteinExistence type="predicted"/>
<name>A0A7X9P269_9BACT</name>
<feature type="domain" description="Helicase C-terminal" evidence="6">
    <location>
        <begin position="612"/>
        <end position="799"/>
    </location>
</feature>
<dbReference type="InterPro" id="IPR014001">
    <property type="entry name" value="Helicase_ATP-bd"/>
</dbReference>
<dbReference type="SUPFAM" id="SSF52540">
    <property type="entry name" value="P-loop containing nucleoside triphosphate hydrolases"/>
    <property type="match status" value="2"/>
</dbReference>
<keyword evidence="3 7" id="KW-0347">Helicase</keyword>
<comment type="caution">
    <text evidence="7">The sequence shown here is derived from an EMBL/GenBank/DDBJ whole genome shotgun (WGS) entry which is preliminary data.</text>
</comment>
<evidence type="ECO:0000256" key="2">
    <source>
        <dbReference type="ARBA" id="ARBA00022801"/>
    </source>
</evidence>
<dbReference type="InterPro" id="IPR011545">
    <property type="entry name" value="DEAD/DEAH_box_helicase_dom"/>
</dbReference>